<dbReference type="CDD" id="cd00180">
    <property type="entry name" value="PKc"/>
    <property type="match status" value="1"/>
</dbReference>
<dbReference type="GO" id="GO:0005776">
    <property type="term" value="C:autophagosome"/>
    <property type="evidence" value="ECO:0007669"/>
    <property type="project" value="TreeGrafter"/>
</dbReference>
<organism evidence="6 7">
    <name type="scientific">Cavenderia fasciculata</name>
    <name type="common">Slime mold</name>
    <name type="synonym">Dictyostelium fasciculatum</name>
    <dbReference type="NCBI Taxonomy" id="261658"/>
    <lineage>
        <taxon>Eukaryota</taxon>
        <taxon>Amoebozoa</taxon>
        <taxon>Evosea</taxon>
        <taxon>Eumycetozoa</taxon>
        <taxon>Dictyostelia</taxon>
        <taxon>Acytosteliales</taxon>
        <taxon>Cavenderiaceae</taxon>
        <taxon>Cavenderia</taxon>
    </lineage>
</organism>
<evidence type="ECO:0000313" key="6">
    <source>
        <dbReference type="EMBL" id="EGG13680.1"/>
    </source>
</evidence>
<dbReference type="OrthoDB" id="6718656at2759"/>
<evidence type="ECO:0000313" key="7">
    <source>
        <dbReference type="Proteomes" id="UP000007797"/>
    </source>
</evidence>
<dbReference type="SMART" id="SM00220">
    <property type="entry name" value="S_TKc"/>
    <property type="match status" value="1"/>
</dbReference>
<dbReference type="PANTHER" id="PTHR24348">
    <property type="entry name" value="SERINE/THREONINE-PROTEIN KINASE UNC-51-RELATED"/>
    <property type="match status" value="1"/>
</dbReference>
<dbReference type="InterPro" id="IPR011009">
    <property type="entry name" value="Kinase-like_dom_sf"/>
</dbReference>
<dbReference type="STRING" id="1054147.F4QCZ9"/>
<keyword evidence="4" id="KW-0067">ATP-binding</keyword>
<dbReference type="GO" id="GO:0005829">
    <property type="term" value="C:cytosol"/>
    <property type="evidence" value="ECO:0007669"/>
    <property type="project" value="TreeGrafter"/>
</dbReference>
<dbReference type="Proteomes" id="UP000007797">
    <property type="component" value="Unassembled WGS sequence"/>
</dbReference>
<dbReference type="KEGG" id="dfa:DFA_11441"/>
<dbReference type="GO" id="GO:0000045">
    <property type="term" value="P:autophagosome assembly"/>
    <property type="evidence" value="ECO:0007669"/>
    <property type="project" value="TreeGrafter"/>
</dbReference>
<protein>
    <recommendedName>
        <fullName evidence="5">Protein kinase domain-containing protein</fullName>
    </recommendedName>
</protein>
<dbReference type="GO" id="GO:0016020">
    <property type="term" value="C:membrane"/>
    <property type="evidence" value="ECO:0007669"/>
    <property type="project" value="TreeGrafter"/>
</dbReference>
<dbReference type="SUPFAM" id="SSF56112">
    <property type="entry name" value="Protein kinase-like (PK-like)"/>
    <property type="match status" value="1"/>
</dbReference>
<dbReference type="InterPro" id="IPR008271">
    <property type="entry name" value="Ser/Thr_kinase_AS"/>
</dbReference>
<dbReference type="InterPro" id="IPR000719">
    <property type="entry name" value="Prot_kinase_dom"/>
</dbReference>
<dbReference type="GO" id="GO:0004674">
    <property type="term" value="F:protein serine/threonine kinase activity"/>
    <property type="evidence" value="ECO:0007669"/>
    <property type="project" value="InterPro"/>
</dbReference>
<sequence>MNKTVVVANDRYEFTTNDCIGEGAQATVFLGSDKRTGKRVAIKRIKHRIMVGQPPSNAFKVPEEEFKIIEPLDHPNVLRYLDHSRHVDGNKAYEYIITEYMEHKSLSTFIETNPTTYKDTSRLRKAFKQILKGLSYLHNNNIIHRDIKPANILVSSDYTLKIADFGMSKLDIQRSITTQVGSQLFNAPDHAYGTSKQTDLWSLGITMLCMCMSATYAGGHLTIYQDITSELRTIHQSRSVSQIPRFNTIPNEYLLVIDKCLSGKSSIEDILSSPPLGNYKCPGGGDHDFSGTNLEPIMDYSHKDGWGGIIHGHKCCGQCSGNFRCKGRCNNKCEHPRQVGTKILSNYCIKCTKLLK</sequence>
<dbReference type="PROSITE" id="PS00108">
    <property type="entry name" value="PROTEIN_KINASE_ST"/>
    <property type="match status" value="1"/>
</dbReference>
<dbReference type="GO" id="GO:0010506">
    <property type="term" value="P:regulation of autophagy"/>
    <property type="evidence" value="ECO:0007669"/>
    <property type="project" value="InterPro"/>
</dbReference>
<evidence type="ECO:0000256" key="4">
    <source>
        <dbReference type="ARBA" id="ARBA00022840"/>
    </source>
</evidence>
<dbReference type="GO" id="GO:0000407">
    <property type="term" value="C:phagophore assembly site"/>
    <property type="evidence" value="ECO:0007669"/>
    <property type="project" value="TreeGrafter"/>
</dbReference>
<dbReference type="GeneID" id="14866178"/>
<dbReference type="GO" id="GO:0005524">
    <property type="term" value="F:ATP binding"/>
    <property type="evidence" value="ECO:0007669"/>
    <property type="project" value="UniProtKB-KW"/>
</dbReference>
<name>F4QCZ9_CACFS</name>
<dbReference type="RefSeq" id="XP_004350384.1">
    <property type="nucleotide sequence ID" value="XM_004350334.1"/>
</dbReference>
<dbReference type="Pfam" id="PF00069">
    <property type="entry name" value="Pkinase"/>
    <property type="match status" value="1"/>
</dbReference>
<evidence type="ECO:0000256" key="3">
    <source>
        <dbReference type="ARBA" id="ARBA00022777"/>
    </source>
</evidence>
<accession>F4QCZ9</accession>
<dbReference type="InterPro" id="IPR045269">
    <property type="entry name" value="Atg1-like"/>
</dbReference>
<feature type="domain" description="Protein kinase" evidence="5">
    <location>
        <begin position="14"/>
        <end position="290"/>
    </location>
</feature>
<dbReference type="Gene3D" id="1.10.510.10">
    <property type="entry name" value="Transferase(Phosphotransferase) domain 1"/>
    <property type="match status" value="1"/>
</dbReference>
<keyword evidence="1" id="KW-0808">Transferase</keyword>
<dbReference type="PROSITE" id="PS50011">
    <property type="entry name" value="PROTEIN_KINASE_DOM"/>
    <property type="match status" value="1"/>
</dbReference>
<evidence type="ECO:0000256" key="1">
    <source>
        <dbReference type="ARBA" id="ARBA00022679"/>
    </source>
</evidence>
<gene>
    <name evidence="6" type="ORF">DFA_11441</name>
</gene>
<proteinExistence type="predicted"/>
<keyword evidence="2" id="KW-0547">Nucleotide-binding</keyword>
<keyword evidence="3" id="KW-0418">Kinase</keyword>
<dbReference type="OMA" id="VANDRYE"/>
<reference evidence="7" key="1">
    <citation type="journal article" date="2011" name="Genome Res.">
        <title>Phylogeny-wide analysis of social amoeba genomes highlights ancient origins for complex intercellular communication.</title>
        <authorList>
            <person name="Heidel A.J."/>
            <person name="Lawal H.M."/>
            <person name="Felder M."/>
            <person name="Schilde C."/>
            <person name="Helps N.R."/>
            <person name="Tunggal B."/>
            <person name="Rivero F."/>
            <person name="John U."/>
            <person name="Schleicher M."/>
            <person name="Eichinger L."/>
            <person name="Platzer M."/>
            <person name="Noegel A.A."/>
            <person name="Schaap P."/>
            <person name="Gloeckner G."/>
        </authorList>
    </citation>
    <scope>NUCLEOTIDE SEQUENCE [LARGE SCALE GENOMIC DNA]</scope>
    <source>
        <strain evidence="7">SH3</strain>
    </source>
</reference>
<dbReference type="EMBL" id="GL883029">
    <property type="protein sequence ID" value="EGG13680.1"/>
    <property type="molecule type" value="Genomic_DNA"/>
</dbReference>
<dbReference type="AlphaFoldDB" id="F4QCZ9"/>
<evidence type="ECO:0000256" key="2">
    <source>
        <dbReference type="ARBA" id="ARBA00022741"/>
    </source>
</evidence>
<evidence type="ECO:0000259" key="5">
    <source>
        <dbReference type="PROSITE" id="PS50011"/>
    </source>
</evidence>
<dbReference type="PANTHER" id="PTHR24348:SF22">
    <property type="entry name" value="NON-SPECIFIC SERINE_THREONINE PROTEIN KINASE"/>
    <property type="match status" value="1"/>
</dbReference>
<keyword evidence="7" id="KW-1185">Reference proteome</keyword>